<dbReference type="Pfam" id="PF02738">
    <property type="entry name" value="MoCoBD_1"/>
    <property type="match status" value="1"/>
</dbReference>
<dbReference type="InterPro" id="IPR036884">
    <property type="entry name" value="2Fe-2S-bd_dom_sf"/>
</dbReference>
<evidence type="ECO:0000313" key="7">
    <source>
        <dbReference type="Proteomes" id="UP000637628"/>
    </source>
</evidence>
<comment type="similarity">
    <text evidence="1">Belongs to the xanthine dehydrogenase family.</text>
</comment>
<dbReference type="Pfam" id="PF00111">
    <property type="entry name" value="Fer2"/>
    <property type="match status" value="1"/>
</dbReference>
<feature type="domain" description="2Fe-2S ferredoxin-type" evidence="5">
    <location>
        <begin position="1"/>
        <end position="72"/>
    </location>
</feature>
<dbReference type="PANTHER" id="PTHR11908:SF157">
    <property type="entry name" value="XANTHINE DEHYDROGENASE SUBUNIT D-RELATED"/>
    <property type="match status" value="1"/>
</dbReference>
<dbReference type="InterPro" id="IPR002888">
    <property type="entry name" value="2Fe-2S-bd"/>
</dbReference>
<dbReference type="InterPro" id="IPR008274">
    <property type="entry name" value="AldOxase/xan_DH_MoCoBD1"/>
</dbReference>
<dbReference type="InterPro" id="IPR036010">
    <property type="entry name" value="2Fe-2S_ferredoxin-like_sf"/>
</dbReference>
<dbReference type="PANTHER" id="PTHR11908">
    <property type="entry name" value="XANTHINE DEHYDROGENASE"/>
    <property type="match status" value="1"/>
</dbReference>
<evidence type="ECO:0000256" key="4">
    <source>
        <dbReference type="ARBA" id="ARBA00023004"/>
    </source>
</evidence>
<dbReference type="SUPFAM" id="SSF47741">
    <property type="entry name" value="CO dehydrogenase ISP C-domain like"/>
    <property type="match status" value="1"/>
</dbReference>
<evidence type="ECO:0000256" key="1">
    <source>
        <dbReference type="ARBA" id="ARBA00006849"/>
    </source>
</evidence>
<keyword evidence="3" id="KW-0560">Oxidoreductase</keyword>
<dbReference type="SUPFAM" id="SSF56003">
    <property type="entry name" value="Molybdenum cofactor-binding domain"/>
    <property type="match status" value="1"/>
</dbReference>
<dbReference type="Proteomes" id="UP000637628">
    <property type="component" value="Unassembled WGS sequence"/>
</dbReference>
<dbReference type="InterPro" id="IPR036856">
    <property type="entry name" value="Ald_Oxase/Xan_DH_a/b_sf"/>
</dbReference>
<dbReference type="PROSITE" id="PS00197">
    <property type="entry name" value="2FE2S_FER_1"/>
    <property type="match status" value="1"/>
</dbReference>
<gene>
    <name evidence="6" type="ORF">Adu01nite_80440</name>
</gene>
<proteinExistence type="inferred from homology"/>
<sequence length="872" mass="91625">MRINGTEHEQAPRPGQCLRTYLREQGCFGVKKGCDTGDCGACTVHVDGKPVHSCVYPAFRAASRAVTTVEGLAGDDGLHPVQQAFLDAQGFQCGFCTAGLIMTTAALTDDQRADLPRSFKGNLCRCTGYRAIADAVAGVVNVCEPAPGAAVGANLGAPAGPQVVTGTARYTFDLDVPGVLHLKVLRSTVAHARIAAITTEAALSVPGVVAVFTHADDPGKLFSTAQHETASEDPADTRVLDEVVRYLGQRVAAVVATSEAAAEAGCRAINVEYETLPAVFTAEAAMAPGAPLLHGVDRNVIGELHAEMGDVEAGFAAADAVYEQTFSTARVQHASLETHGAVGWLDDDGRLVLRSSTQTPFLTRRAVAGLFDLPAEKVRVIAGRVGGGFGGKQEMLVEDLVALAVLRLGRPVKWEYTRAEQFIGATTRHPFRVTLKVGARRDGTLTAMQMRVVSNTGAYGNHGPSVMFHGCHESVAVYQCANKKTDAYAVYTNTVPAGAFRGYGLGQVSFAVESALDELARMLGLDPIAVRERNIVRAGDPLLAPGDHVEDLSIASYGLDQCLEHVRAAARTPVPPVPDGWLVGDGMAMAMIAAGPPGGHFADATATLLPDGRFELAFGTAEFGNGSTTVHAQIAADQLHTTPDRIVLKQSDTDVVRHDTGAFASTGVVVAGKAVLRAAAELRAAILDAAGGREPDEAALKEIAARAAKPITGQGSFDGTPRSVAFNTQWFRVAVDPRTGETRILASVHSADAGTVLNPLQLRGQIEGGVAQALGATLAEHVDIDDEGRVTTAGFRQYHLPTFADTPRTEVLFADTADAIGPLGAKSMSESPFNPVSPAMANALRDATGVRFTDLPFTRDRIWAALERAGRT</sequence>
<dbReference type="InterPro" id="IPR016208">
    <property type="entry name" value="Ald_Oxase/xanthine_DH-like"/>
</dbReference>
<dbReference type="Gene3D" id="3.90.1170.50">
    <property type="entry name" value="Aldehyde oxidase/xanthine dehydrogenase, a/b hammerhead"/>
    <property type="match status" value="1"/>
</dbReference>
<dbReference type="SUPFAM" id="SSF54292">
    <property type="entry name" value="2Fe-2S ferredoxin-like"/>
    <property type="match status" value="1"/>
</dbReference>
<comment type="caution">
    <text evidence="6">The sequence shown here is derived from an EMBL/GenBank/DDBJ whole genome shotgun (WGS) entry which is preliminary data.</text>
</comment>
<keyword evidence="7" id="KW-1185">Reference proteome</keyword>
<evidence type="ECO:0000256" key="3">
    <source>
        <dbReference type="ARBA" id="ARBA00023002"/>
    </source>
</evidence>
<dbReference type="InterPro" id="IPR012675">
    <property type="entry name" value="Beta-grasp_dom_sf"/>
</dbReference>
<dbReference type="PROSITE" id="PS51085">
    <property type="entry name" value="2FE2S_FER_2"/>
    <property type="match status" value="1"/>
</dbReference>
<dbReference type="SUPFAM" id="SSF54665">
    <property type="entry name" value="CO dehydrogenase molybdoprotein N-domain-like"/>
    <property type="match status" value="1"/>
</dbReference>
<dbReference type="Gene3D" id="3.30.365.10">
    <property type="entry name" value="Aldehyde oxidase/xanthine dehydrogenase, molybdopterin binding domain"/>
    <property type="match status" value="4"/>
</dbReference>
<dbReference type="InterPro" id="IPR006058">
    <property type="entry name" value="2Fe2S_fd_BS"/>
</dbReference>
<protein>
    <submittedName>
        <fullName evidence="6">Dehydrogenase</fullName>
    </submittedName>
</protein>
<dbReference type="InterPro" id="IPR037165">
    <property type="entry name" value="AldOxase/xan_DH_Mopterin-bd_sf"/>
</dbReference>
<dbReference type="Pfam" id="PF01799">
    <property type="entry name" value="Fer2_2"/>
    <property type="match status" value="1"/>
</dbReference>
<dbReference type="InterPro" id="IPR000674">
    <property type="entry name" value="Ald_Oxase/Xan_DH_a/b"/>
</dbReference>
<evidence type="ECO:0000256" key="2">
    <source>
        <dbReference type="ARBA" id="ARBA00022723"/>
    </source>
</evidence>
<evidence type="ECO:0000259" key="5">
    <source>
        <dbReference type="PROSITE" id="PS51085"/>
    </source>
</evidence>
<dbReference type="SMART" id="SM01008">
    <property type="entry name" value="Ald_Xan_dh_C"/>
    <property type="match status" value="1"/>
</dbReference>
<dbReference type="Pfam" id="PF01315">
    <property type="entry name" value="Ald_Xan_dh_C"/>
    <property type="match status" value="1"/>
</dbReference>
<evidence type="ECO:0000313" key="6">
    <source>
        <dbReference type="EMBL" id="GIE06694.1"/>
    </source>
</evidence>
<dbReference type="Pfam" id="PF20256">
    <property type="entry name" value="MoCoBD_2"/>
    <property type="match status" value="1"/>
</dbReference>
<accession>A0ABQ3ZA47</accession>
<organism evidence="6 7">
    <name type="scientific">Paractinoplanes durhamensis</name>
    <dbReference type="NCBI Taxonomy" id="113563"/>
    <lineage>
        <taxon>Bacteria</taxon>
        <taxon>Bacillati</taxon>
        <taxon>Actinomycetota</taxon>
        <taxon>Actinomycetes</taxon>
        <taxon>Micromonosporales</taxon>
        <taxon>Micromonosporaceae</taxon>
        <taxon>Paractinoplanes</taxon>
    </lineage>
</organism>
<keyword evidence="4" id="KW-0408">Iron</keyword>
<dbReference type="RefSeq" id="WP_203734546.1">
    <property type="nucleotide sequence ID" value="NZ_BAAATX010000019.1"/>
</dbReference>
<dbReference type="InterPro" id="IPR001041">
    <property type="entry name" value="2Fe-2S_ferredoxin-type"/>
</dbReference>
<keyword evidence="2" id="KW-0479">Metal-binding</keyword>
<reference evidence="6 7" key="1">
    <citation type="submission" date="2021-01" db="EMBL/GenBank/DDBJ databases">
        <title>Whole genome shotgun sequence of Actinoplanes durhamensis NBRC 14914.</title>
        <authorList>
            <person name="Komaki H."/>
            <person name="Tamura T."/>
        </authorList>
    </citation>
    <scope>NUCLEOTIDE SEQUENCE [LARGE SCALE GENOMIC DNA]</scope>
    <source>
        <strain evidence="6 7">NBRC 14914</strain>
    </source>
</reference>
<dbReference type="CDD" id="cd00207">
    <property type="entry name" value="fer2"/>
    <property type="match status" value="1"/>
</dbReference>
<dbReference type="Gene3D" id="1.10.150.120">
    <property type="entry name" value="[2Fe-2S]-binding domain"/>
    <property type="match status" value="1"/>
</dbReference>
<dbReference type="InterPro" id="IPR046867">
    <property type="entry name" value="AldOxase/xan_DH_MoCoBD2"/>
</dbReference>
<dbReference type="Gene3D" id="3.10.20.30">
    <property type="match status" value="1"/>
</dbReference>
<name>A0ABQ3ZA47_9ACTN</name>
<dbReference type="EMBL" id="BOML01000066">
    <property type="protein sequence ID" value="GIE06694.1"/>
    <property type="molecule type" value="Genomic_DNA"/>
</dbReference>